<comment type="caution">
    <text evidence="6">The sequence shown here is derived from an EMBL/GenBank/DDBJ whole genome shotgun (WGS) entry which is preliminary data.</text>
</comment>
<reference evidence="6 7" key="1">
    <citation type="submission" date="2020-01" db="EMBL/GenBank/DDBJ databases">
        <title>Leptobacterium flavescens.</title>
        <authorList>
            <person name="Wang G."/>
        </authorList>
    </citation>
    <scope>NUCLEOTIDE SEQUENCE [LARGE SCALE GENOMIC DNA]</scope>
    <source>
        <strain evidence="6 7">KCTC 22160</strain>
    </source>
</reference>
<evidence type="ECO:0000256" key="2">
    <source>
        <dbReference type="ARBA" id="ARBA00022519"/>
    </source>
</evidence>
<keyword evidence="2" id="KW-0997">Cell inner membrane</keyword>
<gene>
    <name evidence="6" type="ORF">GWK08_07355</name>
</gene>
<dbReference type="GO" id="GO:0008417">
    <property type="term" value="F:fucosyltransferase activity"/>
    <property type="evidence" value="ECO:0007669"/>
    <property type="project" value="InterPro"/>
</dbReference>
<evidence type="ECO:0000313" key="7">
    <source>
        <dbReference type="Proteomes" id="UP000468581"/>
    </source>
</evidence>
<dbReference type="InterPro" id="IPR009993">
    <property type="entry name" value="WecF"/>
</dbReference>
<accession>A0A6P0UIQ9</accession>
<dbReference type="AlphaFoldDB" id="A0A6P0UIQ9"/>
<dbReference type="RefSeq" id="WP_163606245.1">
    <property type="nucleotide sequence ID" value="NZ_JAABOO010000001.1"/>
</dbReference>
<evidence type="ECO:0000256" key="3">
    <source>
        <dbReference type="ARBA" id="ARBA00022676"/>
    </source>
</evidence>
<dbReference type="Proteomes" id="UP000468581">
    <property type="component" value="Unassembled WGS sequence"/>
</dbReference>
<dbReference type="EC" id="2.4.1.325" evidence="6"/>
<organism evidence="6 7">
    <name type="scientific">Leptobacterium flavescens</name>
    <dbReference type="NCBI Taxonomy" id="472055"/>
    <lineage>
        <taxon>Bacteria</taxon>
        <taxon>Pseudomonadati</taxon>
        <taxon>Bacteroidota</taxon>
        <taxon>Flavobacteriia</taxon>
        <taxon>Flavobacteriales</taxon>
        <taxon>Flavobacteriaceae</taxon>
        <taxon>Leptobacterium</taxon>
    </lineage>
</organism>
<dbReference type="Pfam" id="PF07429">
    <property type="entry name" value="Glyco_transf_56"/>
    <property type="match status" value="1"/>
</dbReference>
<keyword evidence="7" id="KW-1185">Reference proteome</keyword>
<dbReference type="GO" id="GO:0009246">
    <property type="term" value="P:enterobacterial common antigen biosynthetic process"/>
    <property type="evidence" value="ECO:0007669"/>
    <property type="project" value="InterPro"/>
</dbReference>
<proteinExistence type="predicted"/>
<sequence length="379" mass="44704">MIVHIVEEEKFLKSVVKIFEDVFPGRNIYLVGLYSPKPVQDLHGIVDHDRVIYENIGSREYIITFRKIVKKASLVIFHNLYKEYKLKLRAHMDDINKVAWVFWGAELYNLNKEINNLLPLTQKAYKKSLPLSVRFRRLFLGKLKRHYYWKQLKKLLKNKIDYVLTNIPEDVERLNKYSENNSKSGWFTYFSFDTETVSINNQINKQHILIGNSSSETNNHFDIFEELTVKGIDDRRIYIPLSYGDQHYKRIVIKKAEALFGENAYPMVDFLSLKEYNDIIESCSVLIMNHKRQQAFNTILLAITAGCKIFLREENTIFSFLKREGFLVFSVQKDLMDKNALNPLSVEEQLHNIKLAKELYSYNKVKNKIKEQILEILGE</sequence>
<dbReference type="EMBL" id="JAABOO010000001">
    <property type="protein sequence ID" value="NER13251.1"/>
    <property type="molecule type" value="Genomic_DNA"/>
</dbReference>
<keyword evidence="5" id="KW-0472">Membrane</keyword>
<dbReference type="GO" id="GO:0102031">
    <property type="term" value="F:4-acetamido-4,6-dideoxy-D-galactose transferase activity"/>
    <property type="evidence" value="ECO:0007669"/>
    <property type="project" value="UniProtKB-EC"/>
</dbReference>
<evidence type="ECO:0000256" key="4">
    <source>
        <dbReference type="ARBA" id="ARBA00022679"/>
    </source>
</evidence>
<evidence type="ECO:0000256" key="5">
    <source>
        <dbReference type="ARBA" id="ARBA00023136"/>
    </source>
</evidence>
<keyword evidence="3 6" id="KW-0328">Glycosyltransferase</keyword>
<evidence type="ECO:0000313" key="6">
    <source>
        <dbReference type="EMBL" id="NER13251.1"/>
    </source>
</evidence>
<keyword evidence="4 6" id="KW-0808">Transferase</keyword>
<keyword evidence="1" id="KW-1003">Cell membrane</keyword>
<name>A0A6P0UIQ9_9FLAO</name>
<protein>
    <submittedName>
        <fullName evidence="6">TDP-N-acetylfucosamine:lipid II N-acetylfucosaminyltransferase</fullName>
        <ecNumber evidence="6">2.4.1.325</ecNumber>
    </submittedName>
</protein>
<evidence type="ECO:0000256" key="1">
    <source>
        <dbReference type="ARBA" id="ARBA00022475"/>
    </source>
</evidence>